<dbReference type="GO" id="GO:0045292">
    <property type="term" value="P:mRNA cis splicing, via spliceosome"/>
    <property type="evidence" value="ECO:0007669"/>
    <property type="project" value="InterPro"/>
</dbReference>
<dbReference type="GO" id="GO:0003723">
    <property type="term" value="F:RNA binding"/>
    <property type="evidence" value="ECO:0007669"/>
    <property type="project" value="UniProtKB-KW"/>
</dbReference>
<dbReference type="EMBL" id="ADFV01073684">
    <property type="status" value="NOT_ANNOTATED_CDS"/>
    <property type="molecule type" value="Genomic_DNA"/>
</dbReference>
<dbReference type="InterPro" id="IPR035979">
    <property type="entry name" value="RBD_domain_sf"/>
</dbReference>
<accession>A0A2I3GPD4</accession>
<dbReference type="OMA" id="EECNSYG"/>
<name>A0A2I3GPD4_NOMLE</name>
<proteinExistence type="predicted"/>
<reference evidence="3" key="3">
    <citation type="submission" date="2025-09" db="UniProtKB">
        <authorList>
            <consortium name="Ensembl"/>
        </authorList>
    </citation>
    <scope>IDENTIFICATION</scope>
</reference>
<dbReference type="SUPFAM" id="SSF54928">
    <property type="entry name" value="RNA-binding domain, RBD"/>
    <property type="match status" value="1"/>
</dbReference>
<keyword evidence="4" id="KW-1185">Reference proteome</keyword>
<dbReference type="Proteomes" id="UP000001073">
    <property type="component" value="Chromosome 6"/>
</dbReference>
<dbReference type="InterPro" id="IPR012677">
    <property type="entry name" value="Nucleotide-bd_a/b_plait_sf"/>
</dbReference>
<evidence type="ECO:0000313" key="3">
    <source>
        <dbReference type="Ensembl" id="ENSNLEP00000033193.1"/>
    </source>
</evidence>
<dbReference type="AlphaFoldDB" id="A0A2I3GPD4"/>
<evidence type="ECO:0000256" key="1">
    <source>
        <dbReference type="ARBA" id="ARBA00022884"/>
    </source>
</evidence>
<dbReference type="Ensembl" id="ENSNLET00000056853.1">
    <property type="protein sequence ID" value="ENSNLEP00000033193.1"/>
    <property type="gene ID" value="ENSNLEG00000036071.1"/>
</dbReference>
<dbReference type="InParanoid" id="A0A2I3GPD4"/>
<reference evidence="3 4" key="1">
    <citation type="submission" date="2012-10" db="EMBL/GenBank/DDBJ databases">
        <authorList>
            <consortium name="Gibbon Genome Sequencing Consortium"/>
        </authorList>
    </citation>
    <scope>NUCLEOTIDE SEQUENCE [LARGE SCALE GENOMIC DNA]</scope>
</reference>
<dbReference type="InterPro" id="IPR040052">
    <property type="entry name" value="RBM17"/>
</dbReference>
<keyword evidence="1" id="KW-0694">RNA-binding</keyword>
<dbReference type="SMART" id="SM00361">
    <property type="entry name" value="RRM_1"/>
    <property type="match status" value="1"/>
</dbReference>
<evidence type="ECO:0000313" key="4">
    <source>
        <dbReference type="Proteomes" id="UP000001073"/>
    </source>
</evidence>
<feature type="domain" description="RNA recognition motif" evidence="2">
    <location>
        <begin position="36"/>
        <end position="102"/>
    </location>
</feature>
<evidence type="ECO:0000259" key="2">
    <source>
        <dbReference type="SMART" id="SM00361"/>
    </source>
</evidence>
<dbReference type="STRING" id="61853.ENSNLEP00000033193"/>
<dbReference type="GO" id="GO:0071011">
    <property type="term" value="C:precatalytic spliceosome"/>
    <property type="evidence" value="ECO:0007669"/>
    <property type="project" value="TreeGrafter"/>
</dbReference>
<dbReference type="PANTHER" id="PTHR13288">
    <property type="entry name" value="SPLICING FACTOR 45 SPF45"/>
    <property type="match status" value="1"/>
</dbReference>
<sequence length="118" mass="13170">IKLGGKIIVGDAMEKDASKKSDSNPLTEILKCPTKVVLLRNMVGAGEVDEDLEVKTKEECEKYLKVGKTVRIFLEFERVKSAIQVVIDSNGRYFGGQVANACFYNLEKFRVLDLAEQV</sequence>
<dbReference type="Gene3D" id="3.30.70.330">
    <property type="match status" value="1"/>
</dbReference>
<dbReference type="PANTHER" id="PTHR13288:SF8">
    <property type="entry name" value="SPLICING FACTOR 45"/>
    <property type="match status" value="1"/>
</dbReference>
<dbReference type="InterPro" id="IPR003954">
    <property type="entry name" value="RRM_euk-type"/>
</dbReference>
<protein>
    <recommendedName>
        <fullName evidence="2">RNA recognition motif domain-containing protein</fullName>
    </recommendedName>
</protein>
<reference evidence="3" key="2">
    <citation type="submission" date="2025-08" db="UniProtKB">
        <authorList>
            <consortium name="Ensembl"/>
        </authorList>
    </citation>
    <scope>IDENTIFICATION</scope>
</reference>
<dbReference type="GO" id="GO:0000380">
    <property type="term" value="P:alternative mRNA splicing, via spliceosome"/>
    <property type="evidence" value="ECO:0007669"/>
    <property type="project" value="TreeGrafter"/>
</dbReference>
<organism evidence="3 4">
    <name type="scientific">Nomascus leucogenys</name>
    <name type="common">Northern white-cheeked gibbon</name>
    <name type="synonym">Hylobates leucogenys</name>
    <dbReference type="NCBI Taxonomy" id="61853"/>
    <lineage>
        <taxon>Eukaryota</taxon>
        <taxon>Metazoa</taxon>
        <taxon>Chordata</taxon>
        <taxon>Craniata</taxon>
        <taxon>Vertebrata</taxon>
        <taxon>Euteleostomi</taxon>
        <taxon>Mammalia</taxon>
        <taxon>Eutheria</taxon>
        <taxon>Euarchontoglires</taxon>
        <taxon>Primates</taxon>
        <taxon>Haplorrhini</taxon>
        <taxon>Catarrhini</taxon>
        <taxon>Hylobatidae</taxon>
        <taxon>Nomascus</taxon>
    </lineage>
</organism>
<dbReference type="GeneTree" id="ENSGT00790000123099"/>